<gene>
    <name evidence="2" type="ORF">M9Y10_026720</name>
</gene>
<dbReference type="PANTHER" id="PTHR34993">
    <property type="entry name" value="TRANSMEMBRANE PROTEIN"/>
    <property type="match status" value="1"/>
</dbReference>
<evidence type="ECO:0000256" key="1">
    <source>
        <dbReference type="SAM" id="Phobius"/>
    </source>
</evidence>
<feature type="transmembrane region" description="Helical" evidence="1">
    <location>
        <begin position="218"/>
        <end position="239"/>
    </location>
</feature>
<feature type="transmembrane region" description="Helical" evidence="1">
    <location>
        <begin position="135"/>
        <end position="157"/>
    </location>
</feature>
<proteinExistence type="predicted"/>
<feature type="transmembrane region" description="Helical" evidence="1">
    <location>
        <begin position="103"/>
        <end position="123"/>
    </location>
</feature>
<name>A0ABR2H762_9EUKA</name>
<feature type="transmembrane region" description="Helical" evidence="1">
    <location>
        <begin position="498"/>
        <end position="516"/>
    </location>
</feature>
<keyword evidence="1" id="KW-0812">Transmembrane</keyword>
<keyword evidence="3" id="KW-1185">Reference proteome</keyword>
<keyword evidence="1" id="KW-0472">Membrane</keyword>
<evidence type="ECO:0000313" key="3">
    <source>
        <dbReference type="Proteomes" id="UP001470230"/>
    </source>
</evidence>
<feature type="transmembrane region" description="Helical" evidence="1">
    <location>
        <begin position="259"/>
        <end position="282"/>
    </location>
</feature>
<sequence length="795" mass="94051">MVYRWKELDLFTIQTLSNIITFLQFALSPLELISSEAKVSDQNLITLLNTRLDSFVHFISAPLDLIRKYNNLIGPIRALLSAVLFNAIIIFLYAIFFLPSWRFLVFFLDIFIPCCFLFGIIFMWRKYETQKRISIIFIIIGTFYFLIRITLFVIQYFKHKKKKWHINLANRISSVFLSRLKKDHDFQDEVTDEILYEIDQDTIYIQFDEFHFPYKKRLIDFFTTFLIWLLLLLLIIFGFKKILKNSYNGQNLEDMSLVINMTIYAIFFGMSIRLIINVIWLIKPFERKVFKIFQFLHWIAYKGMYFLAGVSLIPLLGIALKASTTASHGCEYQYYFDTKSNADSFLSYFTKKESYCEKCTISSIESDPSCQKACSLDYDANAFFYNFVIDSSVYFSTFQELYFIPIFIFNLFYLSFFILGLRIIYKKAMEVLVILPAPTSSIECKFQTLINTLNSSPLSLFRSYRYENAFYSLSFSEAKLFIYFWTNFTFCGILPIPYIYDPIILCFIVSFASFFISESQFFSSPYISNLHNIVNFFSYLIAGVSSLFVGLHVSYLFVMPQQLSMFFLIIVIITPILTALVTPFFIKKDPLLVPTKFDLLKIERWDKKLNQLIDFRKQQMKAKKYKRKIFRSEDEENYIDDDDDDDKISVLEEPSVSISFYQNDKFQRDRNYSVNNFDLLKLAPIKVQEMLNNSKETEFKECIEKLWPKININDECFDKAAKEMIHSSNLLIDCIFYKNLIRLFNFFLIFSSACLGWCLASGIERWQRILYQRGSEYYLRCNMFQNGTFPSYGSY</sequence>
<comment type="caution">
    <text evidence="2">The sequence shown here is derived from an EMBL/GenBank/DDBJ whole genome shotgun (WGS) entry which is preliminary data.</text>
</comment>
<feature type="transmembrane region" description="Helical" evidence="1">
    <location>
        <begin position="743"/>
        <end position="763"/>
    </location>
</feature>
<dbReference type="Proteomes" id="UP001470230">
    <property type="component" value="Unassembled WGS sequence"/>
</dbReference>
<feature type="transmembrane region" description="Helical" evidence="1">
    <location>
        <begin position="565"/>
        <end position="586"/>
    </location>
</feature>
<feature type="transmembrane region" description="Helical" evidence="1">
    <location>
        <begin position="76"/>
        <end position="96"/>
    </location>
</feature>
<evidence type="ECO:0000313" key="2">
    <source>
        <dbReference type="EMBL" id="KAK8841771.1"/>
    </source>
</evidence>
<dbReference type="EMBL" id="JAPFFF010000040">
    <property type="protein sequence ID" value="KAK8841771.1"/>
    <property type="molecule type" value="Genomic_DNA"/>
</dbReference>
<feature type="transmembrane region" description="Helical" evidence="1">
    <location>
        <begin position="402"/>
        <end position="425"/>
    </location>
</feature>
<accession>A0ABR2H762</accession>
<protein>
    <submittedName>
        <fullName evidence="2">Uncharacterized protein</fullName>
    </submittedName>
</protein>
<dbReference type="PANTHER" id="PTHR34993:SF1">
    <property type="entry name" value="TRANSMEMBRANE PROTEIN"/>
    <property type="match status" value="1"/>
</dbReference>
<reference evidence="2 3" key="1">
    <citation type="submission" date="2024-04" db="EMBL/GenBank/DDBJ databases">
        <title>Tritrichomonas musculus Genome.</title>
        <authorList>
            <person name="Alves-Ferreira E."/>
            <person name="Grigg M."/>
            <person name="Lorenzi H."/>
            <person name="Galac M."/>
        </authorList>
    </citation>
    <scope>NUCLEOTIDE SEQUENCE [LARGE SCALE GENOMIC DNA]</scope>
    <source>
        <strain evidence="2 3">EAF2021</strain>
    </source>
</reference>
<feature type="transmembrane region" description="Helical" evidence="1">
    <location>
        <begin position="536"/>
        <end position="558"/>
    </location>
</feature>
<feature type="transmembrane region" description="Helical" evidence="1">
    <location>
        <begin position="303"/>
        <end position="320"/>
    </location>
</feature>
<keyword evidence="1" id="KW-1133">Transmembrane helix</keyword>
<organism evidence="2 3">
    <name type="scientific">Tritrichomonas musculus</name>
    <dbReference type="NCBI Taxonomy" id="1915356"/>
    <lineage>
        <taxon>Eukaryota</taxon>
        <taxon>Metamonada</taxon>
        <taxon>Parabasalia</taxon>
        <taxon>Tritrichomonadida</taxon>
        <taxon>Tritrichomonadidae</taxon>
        <taxon>Tritrichomonas</taxon>
    </lineage>
</organism>